<dbReference type="EMBL" id="CAJPVJ010016912">
    <property type="protein sequence ID" value="CAG2176409.1"/>
    <property type="molecule type" value="Genomic_DNA"/>
</dbReference>
<sequence length="607" mass="65357">MFPSSSSWDNYDTNSQESQHQTQGTGTTTAATTLHNSTTVNSNAYATLSTPPAGGAHQTSPLCASQSPSVANLVRSPSNPSPQSVPAQHNYAQNTCAFDTDFSPSSVGSATGGGGQSSATQKLRNLLTQGSFMSDEADSSPIIKKEPGLQNDILRELLEEDDGPDPMPSSVGPSADTPQAPPSVPPPSTPYSESSCPGSVGSDKKVANNNNMLRMLLNDDEIGSKRPDIRKNHELVEQYLLKDNGDHNRDSLSGLIAHLKKEPIDSQPCSASSSSLPTSLNEMMATSLANKRKSIDETSTHYEPHTPDMKRPASVAGAVPMGAQAGVGAQHVGHSHQPALLAGQNPMLASMLARTPTSVPEEITIPTSMISQTPQDKLPRNLEKKLIPTPLQPHPALQQVLPQSGQVSQSGGQVIFTSVPQSPQTSQPMMVPIVTNVSQLRPQQQMHSFQPSAQRLQIQPQVQQTIRLQDLQHLQQIGPQSQPPVGHQLVHQQQQQNSSNFLNTILSNSGQNQHPIRTLMQVQQQQAPVVQQQQQPPQHPQTQAVTAPHTPLQVQPFYQQPVPQQQQQNSQPMQTQAMVQTGAAPPQLSFEESASDPYLSSILDDFI</sequence>
<dbReference type="EMBL" id="OC931737">
    <property type="protein sequence ID" value="CAD7659247.1"/>
    <property type="molecule type" value="Genomic_DNA"/>
</dbReference>
<keyword evidence="3" id="KW-1185">Reference proteome</keyword>
<feature type="non-terminal residue" evidence="2">
    <location>
        <position position="1"/>
    </location>
</feature>
<feature type="region of interest" description="Disordered" evidence="1">
    <location>
        <begin position="561"/>
        <end position="607"/>
    </location>
</feature>
<evidence type="ECO:0000313" key="3">
    <source>
        <dbReference type="Proteomes" id="UP000728032"/>
    </source>
</evidence>
<organism evidence="2">
    <name type="scientific">Oppiella nova</name>
    <dbReference type="NCBI Taxonomy" id="334625"/>
    <lineage>
        <taxon>Eukaryota</taxon>
        <taxon>Metazoa</taxon>
        <taxon>Ecdysozoa</taxon>
        <taxon>Arthropoda</taxon>
        <taxon>Chelicerata</taxon>
        <taxon>Arachnida</taxon>
        <taxon>Acari</taxon>
        <taxon>Acariformes</taxon>
        <taxon>Sarcoptiformes</taxon>
        <taxon>Oribatida</taxon>
        <taxon>Brachypylina</taxon>
        <taxon>Oppioidea</taxon>
        <taxon>Oppiidae</taxon>
        <taxon>Oppiella</taxon>
    </lineage>
</organism>
<name>A0A7R9MFG4_9ACAR</name>
<feature type="compositionally biased region" description="Polar residues" evidence="1">
    <location>
        <begin position="1"/>
        <end position="20"/>
    </location>
</feature>
<dbReference type="OrthoDB" id="6517063at2759"/>
<feature type="compositionally biased region" description="Low complexity" evidence="1">
    <location>
        <begin position="21"/>
        <end position="33"/>
    </location>
</feature>
<feature type="region of interest" description="Disordered" evidence="1">
    <location>
        <begin position="1"/>
        <end position="88"/>
    </location>
</feature>
<feature type="compositionally biased region" description="Polar residues" evidence="1">
    <location>
        <begin position="57"/>
        <end position="88"/>
    </location>
</feature>
<proteinExistence type="predicted"/>
<accession>A0A7R9MFG4</accession>
<gene>
    <name evidence="2" type="ORF">ONB1V03_LOCUS15843</name>
</gene>
<feature type="region of interest" description="Disordered" evidence="1">
    <location>
        <begin position="521"/>
        <end position="547"/>
    </location>
</feature>
<feature type="region of interest" description="Disordered" evidence="1">
    <location>
        <begin position="159"/>
        <end position="206"/>
    </location>
</feature>
<feature type="compositionally biased region" description="Pro residues" evidence="1">
    <location>
        <begin position="179"/>
        <end position="189"/>
    </location>
</feature>
<dbReference type="AlphaFoldDB" id="A0A7R9MFG4"/>
<feature type="compositionally biased region" description="Low complexity" evidence="1">
    <location>
        <begin position="561"/>
        <end position="576"/>
    </location>
</feature>
<evidence type="ECO:0000256" key="1">
    <source>
        <dbReference type="SAM" id="MobiDB-lite"/>
    </source>
</evidence>
<evidence type="ECO:0000313" key="2">
    <source>
        <dbReference type="EMBL" id="CAD7659247.1"/>
    </source>
</evidence>
<reference evidence="2" key="1">
    <citation type="submission" date="2020-11" db="EMBL/GenBank/DDBJ databases">
        <authorList>
            <person name="Tran Van P."/>
        </authorList>
    </citation>
    <scope>NUCLEOTIDE SEQUENCE</scope>
</reference>
<dbReference type="Proteomes" id="UP000728032">
    <property type="component" value="Unassembled WGS sequence"/>
</dbReference>
<protein>
    <submittedName>
        <fullName evidence="2">Uncharacterized protein</fullName>
    </submittedName>
</protein>
<feature type="compositionally biased region" description="Polar residues" evidence="1">
    <location>
        <begin position="34"/>
        <end position="50"/>
    </location>
</feature>